<proteinExistence type="predicted"/>
<organism evidence="1 2">
    <name type="scientific">Sphingomonas melonis TY</name>
    <dbReference type="NCBI Taxonomy" id="621456"/>
    <lineage>
        <taxon>Bacteria</taxon>
        <taxon>Pseudomonadati</taxon>
        <taxon>Pseudomonadota</taxon>
        <taxon>Alphaproteobacteria</taxon>
        <taxon>Sphingomonadales</taxon>
        <taxon>Sphingomonadaceae</taxon>
        <taxon>Sphingomonas</taxon>
    </lineage>
</organism>
<dbReference type="STRING" id="621456.BJP26_14180"/>
<dbReference type="AlphaFoldDB" id="A0A175Y0G5"/>
<name>A0A175Y0G5_9SPHN</name>
<gene>
    <name evidence="1" type="ORF">AVM11_18870</name>
</gene>
<sequence>MRARTGSWVTGAAKRESIIAEAGGLDAIMDKVARNAINGTYDEILGSKRLRAKKPRLHLVS</sequence>
<reference evidence="1" key="1">
    <citation type="submission" date="2016-03" db="EMBL/GenBank/DDBJ databases">
        <title>Sphingomonas melonis TY, whole genome shotgun sequencing.</title>
        <authorList>
            <person name="Wang H."/>
            <person name="Zhu P."/>
        </authorList>
    </citation>
    <scope>NUCLEOTIDE SEQUENCE [LARGE SCALE GENOMIC DNA]</scope>
    <source>
        <strain evidence="1">TY</strain>
    </source>
</reference>
<keyword evidence="2" id="KW-1185">Reference proteome</keyword>
<comment type="caution">
    <text evidence="1">The sequence shown here is derived from an EMBL/GenBank/DDBJ whole genome shotgun (WGS) entry which is preliminary data.</text>
</comment>
<accession>A0A175Y0G5</accession>
<dbReference type="EMBL" id="LQCK02000040">
    <property type="protein sequence ID" value="KZB94242.1"/>
    <property type="molecule type" value="Genomic_DNA"/>
</dbReference>
<evidence type="ECO:0000313" key="1">
    <source>
        <dbReference type="EMBL" id="KZB94242.1"/>
    </source>
</evidence>
<dbReference type="KEGG" id="smy:BJP26_14180"/>
<evidence type="ECO:0000313" key="2">
    <source>
        <dbReference type="Proteomes" id="UP000078460"/>
    </source>
</evidence>
<protein>
    <submittedName>
        <fullName evidence="1">Uncharacterized protein</fullName>
    </submittedName>
</protein>
<dbReference type="Proteomes" id="UP000078460">
    <property type="component" value="Unassembled WGS sequence"/>
</dbReference>